<dbReference type="PANTHER" id="PTHR48100">
    <property type="entry name" value="BROAD-SPECIFICITY PHOSPHATASE YOR283W-RELATED"/>
    <property type="match status" value="1"/>
</dbReference>
<dbReference type="InterPro" id="IPR050275">
    <property type="entry name" value="PGM_Phosphatase"/>
</dbReference>
<protein>
    <submittedName>
        <fullName evidence="5">Phosphoglycerate mutase</fullName>
    </submittedName>
</protein>
<name>A0A1N7NDK4_9BACL</name>
<feature type="active site" description="Tele-phosphohistidine intermediate" evidence="3">
    <location>
        <position position="16"/>
    </location>
</feature>
<sequence>MKEGESMETTIYLIRHGETLWNRERRIQGHRDVPLSEAGLEQARRLGKHLRGIHFHGVYASDLQRAVQTAEQVAAGRNLSVHTLPSLRERHLGEWEGLSLESLKKHYPEDWQRVWNQGGEYGVEPTENIRVRMMAALDGICREHPGKRAAVVSHGGSINIVLESVSDGRYGPGRTRIGNTAVSILVYHPESGWRVEEVNRGEHLESERARS</sequence>
<dbReference type="GO" id="GO:0016791">
    <property type="term" value="F:phosphatase activity"/>
    <property type="evidence" value="ECO:0007669"/>
    <property type="project" value="TreeGrafter"/>
</dbReference>
<dbReference type="InterPro" id="IPR029033">
    <property type="entry name" value="His_PPase_superfam"/>
</dbReference>
<evidence type="ECO:0000256" key="1">
    <source>
        <dbReference type="ARBA" id="ARBA00023152"/>
    </source>
</evidence>
<evidence type="ECO:0000256" key="3">
    <source>
        <dbReference type="PIRSR" id="PIRSR613078-1"/>
    </source>
</evidence>
<dbReference type="Pfam" id="PF00300">
    <property type="entry name" value="His_Phos_1"/>
    <property type="match status" value="1"/>
</dbReference>
<accession>A0A1N7NDK4</accession>
<dbReference type="EMBL" id="FTOD01000008">
    <property type="protein sequence ID" value="SIS96435.1"/>
    <property type="molecule type" value="Genomic_DNA"/>
</dbReference>
<dbReference type="InterPro" id="IPR013078">
    <property type="entry name" value="His_Pase_superF_clade-1"/>
</dbReference>
<dbReference type="PROSITE" id="PS00175">
    <property type="entry name" value="PG_MUTASE"/>
    <property type="match status" value="1"/>
</dbReference>
<feature type="binding site" evidence="4">
    <location>
        <begin position="15"/>
        <end position="22"/>
    </location>
    <ligand>
        <name>substrate</name>
    </ligand>
</feature>
<reference evidence="6" key="1">
    <citation type="submission" date="2017-01" db="EMBL/GenBank/DDBJ databases">
        <authorList>
            <person name="Varghese N."/>
            <person name="Submissions S."/>
        </authorList>
    </citation>
    <scope>NUCLEOTIDE SEQUENCE [LARGE SCALE GENOMIC DNA]</scope>
    <source>
        <strain evidence="6">DSM 45196</strain>
    </source>
</reference>
<proteinExistence type="predicted"/>
<evidence type="ECO:0000313" key="5">
    <source>
        <dbReference type="EMBL" id="SIS96435.1"/>
    </source>
</evidence>
<dbReference type="InterPro" id="IPR001345">
    <property type="entry name" value="PG/BPGM_mutase_AS"/>
</dbReference>
<keyword evidence="1" id="KW-0324">Glycolysis</keyword>
<evidence type="ECO:0000256" key="2">
    <source>
        <dbReference type="ARBA" id="ARBA00023235"/>
    </source>
</evidence>
<feature type="active site" description="Proton donor/acceptor" evidence="3">
    <location>
        <position position="89"/>
    </location>
</feature>
<dbReference type="GO" id="GO:0005737">
    <property type="term" value="C:cytoplasm"/>
    <property type="evidence" value="ECO:0007669"/>
    <property type="project" value="TreeGrafter"/>
</dbReference>
<organism evidence="5 6">
    <name type="scientific">Kroppenstedtia eburnea</name>
    <dbReference type="NCBI Taxonomy" id="714067"/>
    <lineage>
        <taxon>Bacteria</taxon>
        <taxon>Bacillati</taxon>
        <taxon>Bacillota</taxon>
        <taxon>Bacilli</taxon>
        <taxon>Bacillales</taxon>
        <taxon>Thermoactinomycetaceae</taxon>
        <taxon>Kroppenstedtia</taxon>
    </lineage>
</organism>
<dbReference type="CDD" id="cd07067">
    <property type="entry name" value="HP_PGM_like"/>
    <property type="match status" value="1"/>
</dbReference>
<evidence type="ECO:0000256" key="4">
    <source>
        <dbReference type="PIRSR" id="PIRSR613078-2"/>
    </source>
</evidence>
<evidence type="ECO:0000313" key="6">
    <source>
        <dbReference type="Proteomes" id="UP000186795"/>
    </source>
</evidence>
<keyword evidence="2" id="KW-0413">Isomerase</keyword>
<dbReference type="PANTHER" id="PTHR48100:SF1">
    <property type="entry name" value="HISTIDINE PHOSPHATASE FAMILY PROTEIN-RELATED"/>
    <property type="match status" value="1"/>
</dbReference>
<dbReference type="SMART" id="SM00855">
    <property type="entry name" value="PGAM"/>
    <property type="match status" value="1"/>
</dbReference>
<gene>
    <name evidence="5" type="ORF">SAMN05421790_108148</name>
</gene>
<keyword evidence="6" id="KW-1185">Reference proteome</keyword>
<dbReference type="Proteomes" id="UP000186795">
    <property type="component" value="Unassembled WGS sequence"/>
</dbReference>
<dbReference type="Gene3D" id="3.40.50.1240">
    <property type="entry name" value="Phosphoglycerate mutase-like"/>
    <property type="match status" value="1"/>
</dbReference>
<feature type="binding site" evidence="4">
    <location>
        <position position="65"/>
    </location>
    <ligand>
        <name>substrate</name>
    </ligand>
</feature>
<dbReference type="SUPFAM" id="SSF53254">
    <property type="entry name" value="Phosphoglycerate mutase-like"/>
    <property type="match status" value="1"/>
</dbReference>
<dbReference type="AlphaFoldDB" id="A0A1N7NDK4"/>